<gene>
    <name evidence="1" type="ORF">KRR39_12520</name>
</gene>
<reference evidence="1" key="1">
    <citation type="submission" date="2021-06" db="EMBL/GenBank/DDBJ databases">
        <title>Complete genome sequence of Nocardioides sp. G188.</title>
        <authorList>
            <person name="Im W.-T."/>
        </authorList>
    </citation>
    <scope>NUCLEOTIDE SEQUENCE</scope>
    <source>
        <strain evidence="1">G188</strain>
    </source>
</reference>
<organism evidence="1 2">
    <name type="scientific">Nocardioides panacis</name>
    <dbReference type="NCBI Taxonomy" id="2849501"/>
    <lineage>
        <taxon>Bacteria</taxon>
        <taxon>Bacillati</taxon>
        <taxon>Actinomycetota</taxon>
        <taxon>Actinomycetes</taxon>
        <taxon>Propionibacteriales</taxon>
        <taxon>Nocardioidaceae</taxon>
        <taxon>Nocardioides</taxon>
    </lineage>
</organism>
<evidence type="ECO:0008006" key="3">
    <source>
        <dbReference type="Google" id="ProtNLM"/>
    </source>
</evidence>
<dbReference type="Proteomes" id="UP000683575">
    <property type="component" value="Chromosome"/>
</dbReference>
<evidence type="ECO:0000313" key="2">
    <source>
        <dbReference type="Proteomes" id="UP000683575"/>
    </source>
</evidence>
<sequence length="122" mass="12906">MTVARKMQIPDASTVVVLGAPADVDLEISGDCVVVSDPADAAQARAVVSFLVRAADLDDVAGPAISAAREDRLAWIAYPKARQLGTDLNRDVLAGLVEIRGARPVRSVSINGVWSALRFRPL</sequence>
<dbReference type="KEGG" id="nps:KRR39_12520"/>
<proteinExistence type="predicted"/>
<name>A0A975SV81_9ACTN</name>
<keyword evidence="2" id="KW-1185">Reference proteome</keyword>
<dbReference type="EMBL" id="CP077062">
    <property type="protein sequence ID" value="QWZ06421.1"/>
    <property type="molecule type" value="Genomic_DNA"/>
</dbReference>
<protein>
    <recommendedName>
        <fullName evidence="3">DUF3052 family protein</fullName>
    </recommendedName>
</protein>
<dbReference type="AlphaFoldDB" id="A0A975SV81"/>
<dbReference type="RefSeq" id="WP_216937334.1">
    <property type="nucleotide sequence ID" value="NZ_CP077062.1"/>
</dbReference>
<accession>A0A975SV81</accession>
<evidence type="ECO:0000313" key="1">
    <source>
        <dbReference type="EMBL" id="QWZ06421.1"/>
    </source>
</evidence>